<reference evidence="3" key="1">
    <citation type="submission" date="2022-06" db="EMBL/GenBank/DDBJ databases">
        <title>Natrinema sp. a new haloarchaeum isolate from saline soil.</title>
        <authorList>
            <person name="Strakova D."/>
            <person name="Galisteo C."/>
            <person name="Sanchez-Porro C."/>
            <person name="Ventosa A."/>
        </authorList>
    </citation>
    <scope>NUCLEOTIDE SEQUENCE</scope>
    <source>
        <strain evidence="3">S1CR25-10</strain>
    </source>
</reference>
<dbReference type="InterPro" id="IPR055933">
    <property type="entry name" value="DUF7511"/>
</dbReference>
<comment type="caution">
    <text evidence="3">The sequence shown here is derived from an EMBL/GenBank/DDBJ whole genome shotgun (WGS) entry which is preliminary data.</text>
</comment>
<proteinExistence type="predicted"/>
<feature type="domain" description="DUF7511" evidence="2">
    <location>
        <begin position="37"/>
        <end position="81"/>
    </location>
</feature>
<organism evidence="3 4">
    <name type="scientific">Natrinema salsiterrestre</name>
    <dbReference type="NCBI Taxonomy" id="2950540"/>
    <lineage>
        <taxon>Archaea</taxon>
        <taxon>Methanobacteriati</taxon>
        <taxon>Methanobacteriota</taxon>
        <taxon>Stenosarchaea group</taxon>
        <taxon>Halobacteria</taxon>
        <taxon>Halobacteriales</taxon>
        <taxon>Natrialbaceae</taxon>
        <taxon>Natrinema</taxon>
    </lineage>
</organism>
<protein>
    <recommendedName>
        <fullName evidence="2">DUF7511 domain-containing protein</fullName>
    </recommendedName>
</protein>
<evidence type="ECO:0000256" key="1">
    <source>
        <dbReference type="SAM" id="MobiDB-lite"/>
    </source>
</evidence>
<feature type="region of interest" description="Disordered" evidence="1">
    <location>
        <begin position="1"/>
        <end position="35"/>
    </location>
</feature>
<feature type="compositionally biased region" description="Basic and acidic residues" evidence="1">
    <location>
        <begin position="1"/>
        <end position="12"/>
    </location>
</feature>
<dbReference type="Pfam" id="PF24351">
    <property type="entry name" value="DUF7511"/>
    <property type="match status" value="1"/>
</dbReference>
<evidence type="ECO:0000313" key="4">
    <source>
        <dbReference type="Proteomes" id="UP001154061"/>
    </source>
</evidence>
<feature type="compositionally biased region" description="Polar residues" evidence="1">
    <location>
        <begin position="13"/>
        <end position="23"/>
    </location>
</feature>
<evidence type="ECO:0000259" key="2">
    <source>
        <dbReference type="Pfam" id="PF24351"/>
    </source>
</evidence>
<dbReference type="EMBL" id="JAMQOT010000003">
    <property type="protein sequence ID" value="MDF9746131.1"/>
    <property type="molecule type" value="Genomic_DNA"/>
</dbReference>
<dbReference type="RefSeq" id="WP_277521651.1">
    <property type="nucleotide sequence ID" value="NZ_JAMQOT010000003.1"/>
</dbReference>
<sequence>MSCERVSRHSAEDQTISNSSSHTPGERGWAADRSSRLQHVTVEQEDVAVCTMFPKEIDEDVMSTQWITATTDSFVPLEQHR</sequence>
<dbReference type="Proteomes" id="UP001154061">
    <property type="component" value="Unassembled WGS sequence"/>
</dbReference>
<name>A0A9Q4Q232_9EURY</name>
<evidence type="ECO:0000313" key="3">
    <source>
        <dbReference type="EMBL" id="MDF9746131.1"/>
    </source>
</evidence>
<keyword evidence="4" id="KW-1185">Reference proteome</keyword>
<gene>
    <name evidence="3" type="ORF">NDI89_11115</name>
</gene>
<accession>A0A9Q4Q232</accession>
<dbReference type="AlphaFoldDB" id="A0A9Q4Q232"/>